<organism evidence="2 3">
    <name type="scientific">Acidithiobacillus thiooxidans</name>
    <name type="common">Thiobacillus thiooxidans</name>
    <dbReference type="NCBI Taxonomy" id="930"/>
    <lineage>
        <taxon>Bacteria</taxon>
        <taxon>Pseudomonadati</taxon>
        <taxon>Pseudomonadota</taxon>
        <taxon>Acidithiobacillia</taxon>
        <taxon>Acidithiobacillales</taxon>
        <taxon>Acidithiobacillaceae</taxon>
        <taxon>Acidithiobacillus</taxon>
    </lineage>
</organism>
<evidence type="ECO:0000313" key="2">
    <source>
        <dbReference type="EMBL" id="OCX69192.1"/>
    </source>
</evidence>
<dbReference type="RefSeq" id="WP_024892341.1">
    <property type="nucleotide sequence ID" value="NZ_JMEB01000103.1"/>
</dbReference>
<evidence type="ECO:0000313" key="3">
    <source>
        <dbReference type="Proteomes" id="UP000094893"/>
    </source>
</evidence>
<protein>
    <submittedName>
        <fullName evidence="2">Uncharacterized protein</fullName>
    </submittedName>
</protein>
<reference evidence="2 3" key="1">
    <citation type="journal article" date="2016" name="Int. J. Mol. Sci.">
        <title>Comparative genomics of the extreme acidophile Acidithiobacillus thiooxidans reveals intraspecific divergence and niche adaptation.</title>
        <authorList>
            <person name="Zhang X."/>
            <person name="Feng X."/>
            <person name="Tao J."/>
            <person name="Ma L."/>
            <person name="Xiao Y."/>
            <person name="Liang Y."/>
            <person name="Liu X."/>
            <person name="Yin H."/>
        </authorList>
    </citation>
    <scope>NUCLEOTIDE SEQUENCE [LARGE SCALE GENOMIC DNA]</scope>
    <source>
        <strain evidence="2 3">A02</strain>
    </source>
</reference>
<dbReference type="AlphaFoldDB" id="A0A1C2IA39"/>
<dbReference type="Proteomes" id="UP000094893">
    <property type="component" value="Unassembled WGS sequence"/>
</dbReference>
<gene>
    <name evidence="2" type="ORF">A6P07_17140</name>
</gene>
<sequence length="94" mass="11015">MAVTTAQIEALQKRHRTLEQERLQLQTRRDLAQERLREIQATAKEQYGVTSLDELRALRQSWDAENNANLEQFEKSLTQLEQELQSFRSGEGRT</sequence>
<evidence type="ECO:0000256" key="1">
    <source>
        <dbReference type="SAM" id="Coils"/>
    </source>
</evidence>
<comment type="caution">
    <text evidence="2">The sequence shown here is derived from an EMBL/GenBank/DDBJ whole genome shotgun (WGS) entry which is preliminary data.</text>
</comment>
<proteinExistence type="predicted"/>
<dbReference type="EMBL" id="LWSA01000259">
    <property type="protein sequence ID" value="OCX69192.1"/>
    <property type="molecule type" value="Genomic_DNA"/>
</dbReference>
<accession>A0A1C2IA39</accession>
<feature type="coiled-coil region" evidence="1">
    <location>
        <begin position="1"/>
        <end position="90"/>
    </location>
</feature>
<keyword evidence="1" id="KW-0175">Coiled coil</keyword>
<name>A0A1C2IA39_ACITH</name>